<evidence type="ECO:0000313" key="6">
    <source>
        <dbReference type="EMBL" id="KAH7435675.1"/>
    </source>
</evidence>
<evidence type="ECO:0000256" key="1">
    <source>
        <dbReference type="ARBA" id="ARBA00022723"/>
    </source>
</evidence>
<evidence type="ECO:0000256" key="4">
    <source>
        <dbReference type="PROSITE-ProRule" id="PRU00134"/>
    </source>
</evidence>
<name>A0A8T2UQ53_CERRI</name>
<evidence type="ECO:0000259" key="5">
    <source>
        <dbReference type="PROSITE" id="PS50865"/>
    </source>
</evidence>
<keyword evidence="1" id="KW-0479">Metal-binding</keyword>
<dbReference type="SUPFAM" id="SSF144232">
    <property type="entry name" value="HIT/MYND zinc finger-like"/>
    <property type="match status" value="1"/>
</dbReference>
<accession>A0A8T2UQ53</accession>
<proteinExistence type="predicted"/>
<organism evidence="6 7">
    <name type="scientific">Ceratopteris richardii</name>
    <name type="common">Triangle waterfern</name>
    <dbReference type="NCBI Taxonomy" id="49495"/>
    <lineage>
        <taxon>Eukaryota</taxon>
        <taxon>Viridiplantae</taxon>
        <taxon>Streptophyta</taxon>
        <taxon>Embryophyta</taxon>
        <taxon>Tracheophyta</taxon>
        <taxon>Polypodiopsida</taxon>
        <taxon>Polypodiidae</taxon>
        <taxon>Polypodiales</taxon>
        <taxon>Pteridineae</taxon>
        <taxon>Pteridaceae</taxon>
        <taxon>Parkerioideae</taxon>
        <taxon>Ceratopteris</taxon>
    </lineage>
</organism>
<dbReference type="AlphaFoldDB" id="A0A8T2UQ53"/>
<dbReference type="Proteomes" id="UP000825935">
    <property type="component" value="Chromosome 6"/>
</dbReference>
<keyword evidence="2 4" id="KW-0863">Zinc-finger</keyword>
<dbReference type="OMA" id="GMWMYEC"/>
<sequence length="377" mass="42303">MNVHCAAEHLSDDCIGPPSIFCGACSAVRYCSSYHQKLHWHEHKHDCHRFEEQMKLAPILHDFPFTFTNESVFLINKGDISICSFLQSQGVHAMGAWAASCDCQKTSTFESTLGTRNVSSGWQLTSRMCPCTGVERACSLLRSWADYYRWRGLPLDSPVAILLHYPLTLYYSLQLMASKIAVNDLLSKGTLRVHYLGPKQELDQIEIFAELSALFGIDHIHIDFVGPDVPSFRNLTELQLTSFAKCSDGDCKCKSAPNNGVRNFLVNIKMWKGLYHDVYEELAEGFPPDIIFAPNAGLAAFSSWIPTLKLIKGLQSPTVFTDFCEEASTLACKCIQEVLECQLIVPMQINPFRQPMTPSCKVMELPTYSNCFVFGIN</sequence>
<dbReference type="OrthoDB" id="5282002at2759"/>
<dbReference type="Gene3D" id="6.10.140.2220">
    <property type="match status" value="1"/>
</dbReference>
<dbReference type="Pfam" id="PF01753">
    <property type="entry name" value="zf-MYND"/>
    <property type="match status" value="1"/>
</dbReference>
<comment type="caution">
    <text evidence="6">The sequence shown here is derived from an EMBL/GenBank/DDBJ whole genome shotgun (WGS) entry which is preliminary data.</text>
</comment>
<protein>
    <recommendedName>
        <fullName evidence="5">MYND-type domain-containing protein</fullName>
    </recommendedName>
</protein>
<dbReference type="InterPro" id="IPR046824">
    <property type="entry name" value="Mss51-like_C"/>
</dbReference>
<gene>
    <name evidence="6" type="ORF">KP509_06G074800</name>
</gene>
<dbReference type="EMBL" id="CM035411">
    <property type="protein sequence ID" value="KAH7435675.1"/>
    <property type="molecule type" value="Genomic_DNA"/>
</dbReference>
<dbReference type="Pfam" id="PF20179">
    <property type="entry name" value="MSS51_C"/>
    <property type="match status" value="1"/>
</dbReference>
<evidence type="ECO:0000256" key="3">
    <source>
        <dbReference type="ARBA" id="ARBA00022833"/>
    </source>
</evidence>
<keyword evidence="7" id="KW-1185">Reference proteome</keyword>
<evidence type="ECO:0000313" key="7">
    <source>
        <dbReference type="Proteomes" id="UP000825935"/>
    </source>
</evidence>
<dbReference type="PANTHER" id="PTHR47570">
    <property type="entry name" value="ZINC ION BINDING PROTEIN"/>
    <property type="match status" value="1"/>
</dbReference>
<reference evidence="6" key="1">
    <citation type="submission" date="2021-08" db="EMBL/GenBank/DDBJ databases">
        <title>WGS assembly of Ceratopteris richardii.</title>
        <authorList>
            <person name="Marchant D.B."/>
            <person name="Chen G."/>
            <person name="Jenkins J."/>
            <person name="Shu S."/>
            <person name="Leebens-Mack J."/>
            <person name="Grimwood J."/>
            <person name="Schmutz J."/>
            <person name="Soltis P."/>
            <person name="Soltis D."/>
            <person name="Chen Z.-H."/>
        </authorList>
    </citation>
    <scope>NUCLEOTIDE SEQUENCE</scope>
    <source>
        <strain evidence="6">Whitten #5841</strain>
        <tissue evidence="6">Leaf</tissue>
    </source>
</reference>
<feature type="domain" description="MYND-type" evidence="5">
    <location>
        <begin position="2"/>
        <end position="47"/>
    </location>
</feature>
<dbReference type="PROSITE" id="PS01360">
    <property type="entry name" value="ZF_MYND_1"/>
    <property type="match status" value="1"/>
</dbReference>
<keyword evidence="3" id="KW-0862">Zinc</keyword>
<dbReference type="PANTHER" id="PTHR47570:SF1">
    <property type="entry name" value="ZINC ION BINDING PROTEIN"/>
    <property type="match status" value="1"/>
</dbReference>
<dbReference type="InterPro" id="IPR002893">
    <property type="entry name" value="Znf_MYND"/>
</dbReference>
<dbReference type="PROSITE" id="PS50865">
    <property type="entry name" value="ZF_MYND_2"/>
    <property type="match status" value="1"/>
</dbReference>
<evidence type="ECO:0000256" key="2">
    <source>
        <dbReference type="ARBA" id="ARBA00022771"/>
    </source>
</evidence>
<dbReference type="GO" id="GO:0008270">
    <property type="term" value="F:zinc ion binding"/>
    <property type="evidence" value="ECO:0007669"/>
    <property type="project" value="UniProtKB-KW"/>
</dbReference>